<dbReference type="GO" id="GO:0016757">
    <property type="term" value="F:glycosyltransferase activity"/>
    <property type="evidence" value="ECO:0007669"/>
    <property type="project" value="UniProtKB-KW"/>
</dbReference>
<protein>
    <submittedName>
        <fullName evidence="2">N-acetylglucosamine transferase domain protein</fullName>
        <ecNumber evidence="2">2.4.1.227</ecNumber>
    </submittedName>
</protein>
<dbReference type="EMBL" id="JAOL01000152">
    <property type="protein sequence ID" value="EUA87897.1"/>
    <property type="molecule type" value="Genomic_DNA"/>
</dbReference>
<keyword evidence="2" id="KW-0328">Glycosyltransferase</keyword>
<keyword evidence="2" id="KW-0808">Transferase</keyword>
<feature type="region of interest" description="Disordered" evidence="1">
    <location>
        <begin position="16"/>
        <end position="37"/>
    </location>
</feature>
<comment type="caution">
    <text evidence="2">The sequence shown here is derived from an EMBL/GenBank/DDBJ whole genome shotgun (WGS) entry which is preliminary data.</text>
</comment>
<evidence type="ECO:0000313" key="3">
    <source>
        <dbReference type="Proteomes" id="UP000020681"/>
    </source>
</evidence>
<keyword evidence="3" id="KW-1185">Reference proteome</keyword>
<dbReference type="Proteomes" id="UP000020681">
    <property type="component" value="Unassembled WGS sequence"/>
</dbReference>
<dbReference type="EC" id="2.4.1.227" evidence="2"/>
<accession>A0ABP3ADB7</accession>
<gene>
    <name evidence="2" type="primary">murG</name>
    <name evidence="2" type="ORF">I551_5625</name>
</gene>
<sequence>MILTFGSRTLSASATAIAGSTWPAVPPPASTTDNAGP</sequence>
<proteinExistence type="predicted"/>
<reference evidence="2 3" key="1">
    <citation type="submission" date="2014-01" db="EMBL/GenBank/DDBJ databases">
        <authorList>
            <person name="Dobos K."/>
            <person name="Lenaerts A."/>
            <person name="Ordway D."/>
            <person name="DeGroote M.A."/>
            <person name="Parker T."/>
            <person name="Sizemore C."/>
            <person name="Tallon L.J."/>
            <person name="Sadzewicz L.K."/>
            <person name="Sengamalay N."/>
            <person name="Fraser C.M."/>
            <person name="Hine E."/>
            <person name="Shefchek K.A."/>
            <person name="Das S.P."/>
            <person name="Tettelin H."/>
        </authorList>
    </citation>
    <scope>NUCLEOTIDE SEQUENCE [LARGE SCALE GENOMIC DNA]</scope>
    <source>
        <strain evidence="2 3">Harvey</strain>
    </source>
</reference>
<evidence type="ECO:0000256" key="1">
    <source>
        <dbReference type="SAM" id="MobiDB-lite"/>
    </source>
</evidence>
<evidence type="ECO:0000313" key="2">
    <source>
        <dbReference type="EMBL" id="EUA87897.1"/>
    </source>
</evidence>
<name>A0ABP3ADB7_MYCUL</name>
<organism evidence="2 3">
    <name type="scientific">Mycobacterium ulcerans str. Harvey</name>
    <dbReference type="NCBI Taxonomy" id="1299332"/>
    <lineage>
        <taxon>Bacteria</taxon>
        <taxon>Bacillati</taxon>
        <taxon>Actinomycetota</taxon>
        <taxon>Actinomycetes</taxon>
        <taxon>Mycobacteriales</taxon>
        <taxon>Mycobacteriaceae</taxon>
        <taxon>Mycobacterium</taxon>
        <taxon>Mycobacterium ulcerans group</taxon>
    </lineage>
</organism>